<evidence type="ECO:0000259" key="4">
    <source>
        <dbReference type="Pfam" id="PF01035"/>
    </source>
</evidence>
<dbReference type="InterPro" id="IPR036388">
    <property type="entry name" value="WH-like_DNA-bd_sf"/>
</dbReference>
<evidence type="ECO:0000256" key="2">
    <source>
        <dbReference type="ARBA" id="ARBA00022763"/>
    </source>
</evidence>
<evidence type="ECO:0000256" key="3">
    <source>
        <dbReference type="SAM" id="MobiDB-lite"/>
    </source>
</evidence>
<dbReference type="EC" id="2.1.1.63" evidence="1"/>
<organism evidence="5 6">
    <name type="scientific">Polarella glacialis</name>
    <name type="common">Dinoflagellate</name>
    <dbReference type="NCBI Taxonomy" id="89957"/>
    <lineage>
        <taxon>Eukaryota</taxon>
        <taxon>Sar</taxon>
        <taxon>Alveolata</taxon>
        <taxon>Dinophyceae</taxon>
        <taxon>Suessiales</taxon>
        <taxon>Suessiaceae</taxon>
        <taxon>Polarella</taxon>
    </lineage>
</organism>
<dbReference type="SUPFAM" id="SSF46767">
    <property type="entry name" value="Methylated DNA-protein cysteine methyltransferase, C-terminal domain"/>
    <property type="match status" value="1"/>
</dbReference>
<accession>A0A813L9Q2</accession>
<dbReference type="InterPro" id="IPR036217">
    <property type="entry name" value="MethylDNA_cys_MeTrfase_DNAb"/>
</dbReference>
<feature type="region of interest" description="Disordered" evidence="3">
    <location>
        <begin position="1"/>
        <end position="73"/>
    </location>
</feature>
<dbReference type="GO" id="GO:0003908">
    <property type="term" value="F:methylated-DNA-[protein]-cysteine S-methyltransferase activity"/>
    <property type="evidence" value="ECO:0007669"/>
    <property type="project" value="UniProtKB-EC"/>
</dbReference>
<keyword evidence="2" id="KW-0227">DNA damage</keyword>
<name>A0A813L9Q2_POLGL</name>
<dbReference type="InterPro" id="IPR014048">
    <property type="entry name" value="MethylDNA_cys_MeTrfase_DNA-bd"/>
</dbReference>
<dbReference type="PANTHER" id="PTHR10815:SF13">
    <property type="entry name" value="METHYLATED-DNA--PROTEIN-CYSTEINE METHYLTRANSFERASE"/>
    <property type="match status" value="1"/>
</dbReference>
<feature type="domain" description="Methylated-DNA-[protein]-cysteine S-methyltransferase DNA binding" evidence="4">
    <location>
        <begin position="75"/>
        <end position="117"/>
    </location>
</feature>
<evidence type="ECO:0000313" key="6">
    <source>
        <dbReference type="Proteomes" id="UP000626109"/>
    </source>
</evidence>
<dbReference type="GO" id="GO:0006281">
    <property type="term" value="P:DNA repair"/>
    <property type="evidence" value="ECO:0007669"/>
    <property type="project" value="InterPro"/>
</dbReference>
<dbReference type="EMBL" id="CAJNNW010034349">
    <property type="protein sequence ID" value="CAE8722406.1"/>
    <property type="molecule type" value="Genomic_DNA"/>
</dbReference>
<sequence length="123" mass="13308">MKRFLRLAPTTNDNQPVIELSDTDPEAECQEPLVAKDERPRKAARRSTTATRATRATTTTATTSSLRSSGPSSLHEEIYALVRSVPKGRVTTYGAVAQALGRGCARNIGTAMRKNPYGCEAMP</sequence>
<protein>
    <recommendedName>
        <fullName evidence="1">methylated-DNA--[protein]-cysteine S-methyltransferase</fullName>
        <ecNumber evidence="1">2.1.1.63</ecNumber>
    </recommendedName>
</protein>
<comment type="caution">
    <text evidence="5">The sequence shown here is derived from an EMBL/GenBank/DDBJ whole genome shotgun (WGS) entry which is preliminary data.</text>
</comment>
<feature type="compositionally biased region" description="Low complexity" evidence="3">
    <location>
        <begin position="46"/>
        <end position="73"/>
    </location>
</feature>
<reference evidence="5" key="1">
    <citation type="submission" date="2021-02" db="EMBL/GenBank/DDBJ databases">
        <authorList>
            <person name="Dougan E. K."/>
            <person name="Rhodes N."/>
            <person name="Thang M."/>
            <person name="Chan C."/>
        </authorList>
    </citation>
    <scope>NUCLEOTIDE SEQUENCE</scope>
</reference>
<proteinExistence type="predicted"/>
<dbReference type="Pfam" id="PF01035">
    <property type="entry name" value="DNA_binding_1"/>
    <property type="match status" value="1"/>
</dbReference>
<dbReference type="Proteomes" id="UP000626109">
    <property type="component" value="Unassembled WGS sequence"/>
</dbReference>
<evidence type="ECO:0000313" key="5">
    <source>
        <dbReference type="EMBL" id="CAE8722406.1"/>
    </source>
</evidence>
<evidence type="ECO:0000256" key="1">
    <source>
        <dbReference type="ARBA" id="ARBA00011918"/>
    </source>
</evidence>
<gene>
    <name evidence="5" type="ORF">PGLA2088_LOCUS42503</name>
</gene>
<dbReference type="PANTHER" id="PTHR10815">
    <property type="entry name" value="METHYLATED-DNA--PROTEIN-CYSTEINE METHYLTRANSFERASE"/>
    <property type="match status" value="1"/>
</dbReference>
<dbReference type="AlphaFoldDB" id="A0A813L9Q2"/>
<dbReference type="Gene3D" id="1.10.10.10">
    <property type="entry name" value="Winged helix-like DNA-binding domain superfamily/Winged helix DNA-binding domain"/>
    <property type="match status" value="1"/>
</dbReference>